<sequence>MRMAGLTSRSDEWGTENDSSDQSQKRNTIDQLPEDVLLLIFNCLDARETLICKQVCHTFARLVGTDLCLQYNIELAQNGMIDGPPSTMCIAERLAKLRAYATRARRGEFTCRRAFCIEAGDSFDSHYILCRGSSHTYALHEPGEGETMIYCPPSFTPGHGNGRWLPAFQAKTTYTVAVDVQQDLLVATQYATEASEDLKIHLRKLNYPESSHPDAAAPFLHTSTPYPLEFPTSKGMWGTQICGDYLAWIHVCQRDSVATEIEVWNWKTGGRVWHHDFSEDVSFAFIDHSQIVVSAHSWDVRELLVYRISQPSNPSPSEPHSASGKSLHPTLQPVLAMMLPRRTAEAKVHESCIPSAPRASVPFWPDPGLATIAVDLEMDEEWSEDRTRPSLFALSTFRNLLARHYEPNKAQGLA</sequence>
<dbReference type="PROSITE" id="PS50181">
    <property type="entry name" value="FBOX"/>
    <property type="match status" value="1"/>
</dbReference>
<gene>
    <name evidence="1" type="ORF">BD310DRAFT_475594</name>
</gene>
<dbReference type="AlphaFoldDB" id="A0A4Q9PVC8"/>
<evidence type="ECO:0000313" key="2">
    <source>
        <dbReference type="Proteomes" id="UP000292082"/>
    </source>
</evidence>
<reference evidence="1 2" key="1">
    <citation type="submission" date="2019-01" db="EMBL/GenBank/DDBJ databases">
        <title>Draft genome sequences of three monokaryotic isolates of the white-rot basidiomycete fungus Dichomitus squalens.</title>
        <authorList>
            <consortium name="DOE Joint Genome Institute"/>
            <person name="Lopez S.C."/>
            <person name="Andreopoulos B."/>
            <person name="Pangilinan J."/>
            <person name="Lipzen A."/>
            <person name="Riley R."/>
            <person name="Ahrendt S."/>
            <person name="Ng V."/>
            <person name="Barry K."/>
            <person name="Daum C."/>
            <person name="Grigoriev I.V."/>
            <person name="Hilden K.S."/>
            <person name="Makela M.R."/>
            <person name="de Vries R.P."/>
        </authorList>
    </citation>
    <scope>NUCLEOTIDE SEQUENCE [LARGE SCALE GENOMIC DNA]</scope>
    <source>
        <strain evidence="1 2">CBS 464.89</strain>
    </source>
</reference>
<evidence type="ECO:0000313" key="1">
    <source>
        <dbReference type="EMBL" id="TBU58582.1"/>
    </source>
</evidence>
<dbReference type="Proteomes" id="UP000292082">
    <property type="component" value="Unassembled WGS sequence"/>
</dbReference>
<dbReference type="CDD" id="cd09917">
    <property type="entry name" value="F-box_SF"/>
    <property type="match status" value="1"/>
</dbReference>
<dbReference type="InterPro" id="IPR001810">
    <property type="entry name" value="F-box_dom"/>
</dbReference>
<dbReference type="SUPFAM" id="SSF81383">
    <property type="entry name" value="F-box domain"/>
    <property type="match status" value="1"/>
</dbReference>
<accession>A0A4Q9PVC8</accession>
<protein>
    <submittedName>
        <fullName evidence="1">Uncharacterized protein</fullName>
    </submittedName>
</protein>
<proteinExistence type="predicted"/>
<organism evidence="1 2">
    <name type="scientific">Dichomitus squalens</name>
    <dbReference type="NCBI Taxonomy" id="114155"/>
    <lineage>
        <taxon>Eukaryota</taxon>
        <taxon>Fungi</taxon>
        <taxon>Dikarya</taxon>
        <taxon>Basidiomycota</taxon>
        <taxon>Agaricomycotina</taxon>
        <taxon>Agaricomycetes</taxon>
        <taxon>Polyporales</taxon>
        <taxon>Polyporaceae</taxon>
        <taxon>Dichomitus</taxon>
    </lineage>
</organism>
<dbReference type="Pfam" id="PF12937">
    <property type="entry name" value="F-box-like"/>
    <property type="match status" value="1"/>
</dbReference>
<keyword evidence="2" id="KW-1185">Reference proteome</keyword>
<dbReference type="EMBL" id="ML145123">
    <property type="protein sequence ID" value="TBU58582.1"/>
    <property type="molecule type" value="Genomic_DNA"/>
</dbReference>
<dbReference type="InterPro" id="IPR036047">
    <property type="entry name" value="F-box-like_dom_sf"/>
</dbReference>
<name>A0A4Q9PVC8_9APHY</name>
<dbReference type="SMART" id="SM00256">
    <property type="entry name" value="FBOX"/>
    <property type="match status" value="1"/>
</dbReference>
<dbReference type="Gene3D" id="1.20.1280.50">
    <property type="match status" value="1"/>
</dbReference>